<accession>A0ACD4DCR5</accession>
<protein>
    <submittedName>
        <fullName evidence="1">Uncharacterized protein</fullName>
    </submittedName>
</protein>
<keyword evidence="2" id="KW-1185">Reference proteome</keyword>
<evidence type="ECO:0000313" key="1">
    <source>
        <dbReference type="EMBL" id="UYP17755.1"/>
    </source>
</evidence>
<reference evidence="1" key="1">
    <citation type="submission" date="2022-10" db="EMBL/GenBank/DDBJ databases">
        <title>Rhodococcus ferula Z13 complete genome.</title>
        <authorList>
            <person name="Long X."/>
            <person name="Zang M."/>
        </authorList>
    </citation>
    <scope>NUCLEOTIDE SEQUENCE</scope>
    <source>
        <strain evidence="1">Z13</strain>
    </source>
</reference>
<sequence>MSVEKVCGVDVWTIQLPYSKPPLNLNDRMHYRVRARVTREVRSTTAWLAKEAKVPTGCERATVCLHYRPRDNRRRDEDNLIATGKACFDGLVDHGLVPDDTPRFMTKLMPLIHPAEKGLPGSLWLTITIGDTQ</sequence>
<organism evidence="1 2">
    <name type="scientific">Rhodococcus sacchari</name>
    <dbReference type="NCBI Taxonomy" id="2962047"/>
    <lineage>
        <taxon>Bacteria</taxon>
        <taxon>Bacillati</taxon>
        <taxon>Actinomycetota</taxon>
        <taxon>Actinomycetes</taxon>
        <taxon>Mycobacteriales</taxon>
        <taxon>Nocardiaceae</taxon>
        <taxon>Rhodococcus</taxon>
    </lineage>
</organism>
<dbReference type="Proteomes" id="UP001156484">
    <property type="component" value="Chromosome"/>
</dbReference>
<gene>
    <name evidence="1" type="ORF">OED52_13850</name>
</gene>
<dbReference type="EMBL" id="CP107551">
    <property type="protein sequence ID" value="UYP17755.1"/>
    <property type="molecule type" value="Genomic_DNA"/>
</dbReference>
<name>A0ACD4DCR5_9NOCA</name>
<evidence type="ECO:0000313" key="2">
    <source>
        <dbReference type="Proteomes" id="UP001156484"/>
    </source>
</evidence>
<proteinExistence type="predicted"/>